<keyword evidence="3" id="KW-1185">Reference proteome</keyword>
<dbReference type="NCBIfam" id="TIGR03177">
    <property type="entry name" value="pilus_cpaB"/>
    <property type="match status" value="1"/>
</dbReference>
<dbReference type="Pfam" id="PF08666">
    <property type="entry name" value="SAF"/>
    <property type="match status" value="1"/>
</dbReference>
<dbReference type="SMART" id="SM00858">
    <property type="entry name" value="SAF"/>
    <property type="match status" value="1"/>
</dbReference>
<reference evidence="2 3" key="1">
    <citation type="submission" date="2020-07" db="EMBL/GenBank/DDBJ databases">
        <authorList>
            <person name="Li M."/>
        </authorList>
    </citation>
    <scope>NUCLEOTIDE SEQUENCE [LARGE SCALE GENOMIC DNA]</scope>
    <source>
        <strain evidence="2 3">DSM 23284</strain>
    </source>
</reference>
<feature type="domain" description="SAF" evidence="1">
    <location>
        <begin position="45"/>
        <end position="113"/>
    </location>
</feature>
<name>A0A838XUQ9_9HYPH</name>
<evidence type="ECO:0000313" key="2">
    <source>
        <dbReference type="EMBL" id="MBA4612771.1"/>
    </source>
</evidence>
<dbReference type="RefSeq" id="WP_181760964.1">
    <property type="nucleotide sequence ID" value="NZ_BMCR01000003.1"/>
</dbReference>
<sequence length="259" mass="27145">MKVARLVILGVALGAGLLAARMMMGSAPDPVPQQASAPAPEIERREVLTAARDVALGTALSADDLSWAEWPKDLAPQNAILRSDQPDALDEFVGQIAKAPVYAGEPIRAERLIATDRGFMAAILPKGKRAIGVSVEALTTAGGFILPGDKADVILTRQVNARGGNSFTSETILQNIRVLAIDTTTAGEQDEKTLTPGQTATLELTPEQAEIVAQASQLGTISLVLRSAQDSADDAEEEAVGGGVNFVKFGVPSHSRTNR</sequence>
<dbReference type="InterPro" id="IPR017592">
    <property type="entry name" value="Pilus_assmbl_Flp-typ_CpaB"/>
</dbReference>
<organism evidence="2 3">
    <name type="scientific">Stappia taiwanensis</name>
    <dbReference type="NCBI Taxonomy" id="992267"/>
    <lineage>
        <taxon>Bacteria</taxon>
        <taxon>Pseudomonadati</taxon>
        <taxon>Pseudomonadota</taxon>
        <taxon>Alphaproteobacteria</taxon>
        <taxon>Hyphomicrobiales</taxon>
        <taxon>Stappiaceae</taxon>
        <taxon>Stappia</taxon>
    </lineage>
</organism>
<reference evidence="2 3" key="2">
    <citation type="submission" date="2020-08" db="EMBL/GenBank/DDBJ databases">
        <title>Stappia taiwanensis sp. nov., isolated from a coastal thermal spring.</title>
        <authorList>
            <person name="Kampfer P."/>
        </authorList>
    </citation>
    <scope>NUCLEOTIDE SEQUENCE [LARGE SCALE GENOMIC DNA]</scope>
    <source>
        <strain evidence="2 3">DSM 23284</strain>
    </source>
</reference>
<gene>
    <name evidence="2" type="primary">cpaB</name>
    <name evidence="2" type="ORF">H1W37_13985</name>
</gene>
<dbReference type="EMBL" id="JACEON010000013">
    <property type="protein sequence ID" value="MBA4612771.1"/>
    <property type="molecule type" value="Genomic_DNA"/>
</dbReference>
<dbReference type="AlphaFoldDB" id="A0A838XUQ9"/>
<accession>A0A838XUQ9</accession>
<dbReference type="InterPro" id="IPR031571">
    <property type="entry name" value="RcpC_dom"/>
</dbReference>
<dbReference type="Pfam" id="PF16976">
    <property type="entry name" value="RcpC"/>
    <property type="match status" value="1"/>
</dbReference>
<comment type="caution">
    <text evidence="2">The sequence shown here is derived from an EMBL/GenBank/DDBJ whole genome shotgun (WGS) entry which is preliminary data.</text>
</comment>
<dbReference type="InterPro" id="IPR013974">
    <property type="entry name" value="SAF"/>
</dbReference>
<evidence type="ECO:0000259" key="1">
    <source>
        <dbReference type="SMART" id="SM00858"/>
    </source>
</evidence>
<dbReference type="Proteomes" id="UP000559404">
    <property type="component" value="Unassembled WGS sequence"/>
</dbReference>
<dbReference type="CDD" id="cd11614">
    <property type="entry name" value="SAF_CpaB_FlgA_like"/>
    <property type="match status" value="1"/>
</dbReference>
<protein>
    <submittedName>
        <fullName evidence="2">Flp pilus assembly protein CpaB</fullName>
    </submittedName>
</protein>
<proteinExistence type="predicted"/>
<evidence type="ECO:0000313" key="3">
    <source>
        <dbReference type="Proteomes" id="UP000559404"/>
    </source>
</evidence>